<dbReference type="Proteomes" id="UP000009079">
    <property type="component" value="Chromosome"/>
</dbReference>
<sequence>MNVKIEETTNHIEYVIKDVPSQYHDTLKHYFFTQNEDQFVKSYRKDTFMFPHNISEIESRFSKHLVEMLEITNGNKSMDWELSLSRTIEILDEKNIKWWLAGSTACAIRGINIKPRDIDIMTYKSEISKIKHAFKNYIIEPFHYINDWVVSGFGVVFIEGRVDIAFDPVESCDDNGRLDFGYYASNNLETIQWKGKQIKVPPVELHIKSNEIRRRTERVKLIKEYIEKR</sequence>
<dbReference type="EMBL" id="CP001463">
    <property type="protein sequence ID" value="ACS90057.1"/>
    <property type="molecule type" value="Genomic_DNA"/>
</dbReference>
<dbReference type="RefSeq" id="WP_015849276.1">
    <property type="nucleotide sequence ID" value="NC_012883.1"/>
</dbReference>
<gene>
    <name evidence="1" type="ordered locus">TSIB_1000</name>
</gene>
<dbReference type="InterPro" id="IPR019646">
    <property type="entry name" value="Aminoglyc_AdlTrfase"/>
</dbReference>
<dbReference type="HOGENOM" id="CLU_107443_0_0_2"/>
<dbReference type="OrthoDB" id="129659at2157"/>
<evidence type="ECO:0008006" key="3">
    <source>
        <dbReference type="Google" id="ProtNLM"/>
    </source>
</evidence>
<dbReference type="AlphaFoldDB" id="C6A362"/>
<evidence type="ECO:0000313" key="1">
    <source>
        <dbReference type="EMBL" id="ACS90057.1"/>
    </source>
</evidence>
<evidence type="ECO:0000313" key="2">
    <source>
        <dbReference type="Proteomes" id="UP000009079"/>
    </source>
</evidence>
<dbReference type="Gene3D" id="3.30.460.40">
    <property type="match status" value="1"/>
</dbReference>
<organism evidence="1 2">
    <name type="scientific">Thermococcus sibiricus (strain DSM 12597 / MM 739)</name>
    <dbReference type="NCBI Taxonomy" id="604354"/>
    <lineage>
        <taxon>Archaea</taxon>
        <taxon>Methanobacteriati</taxon>
        <taxon>Methanobacteriota</taxon>
        <taxon>Thermococci</taxon>
        <taxon>Thermococcales</taxon>
        <taxon>Thermococcaceae</taxon>
        <taxon>Thermococcus</taxon>
    </lineage>
</organism>
<keyword evidence="2" id="KW-1185">Reference proteome</keyword>
<dbReference type="Pfam" id="PF10706">
    <property type="entry name" value="Aminoglyc_resit"/>
    <property type="match status" value="1"/>
</dbReference>
<accession>C6A362</accession>
<dbReference type="STRING" id="604354.TSIB_1000"/>
<dbReference type="GeneID" id="8095996"/>
<dbReference type="KEGG" id="tsi:TSIB_1000"/>
<protein>
    <recommendedName>
        <fullName evidence="3">Nucleotidyltransferase</fullName>
    </recommendedName>
</protein>
<dbReference type="SUPFAM" id="SSF81301">
    <property type="entry name" value="Nucleotidyltransferase"/>
    <property type="match status" value="1"/>
</dbReference>
<dbReference type="eggNOG" id="arCOG06877">
    <property type="taxonomic scope" value="Archaea"/>
</dbReference>
<name>C6A362_THESM</name>
<reference evidence="1 2" key="1">
    <citation type="journal article" date="2009" name="Appl. Environ. Microbiol.">
        <title>Metabolic versatility and indigenous origin of the archaeon Thermococcus sibiricus, isolated from a siberian oil reservoir, as revealed by genome analysis.</title>
        <authorList>
            <person name="Mardanov A.V."/>
            <person name="Ravin N.V."/>
            <person name="Svetlitchnyi V.A."/>
            <person name="Beletsky A.V."/>
            <person name="Miroshnichenko M.L."/>
            <person name="Bonch-Osmolovskaya E.A."/>
            <person name="Skryabin K.G."/>
        </authorList>
    </citation>
    <scope>NUCLEOTIDE SEQUENCE [LARGE SCALE GENOMIC DNA]</scope>
    <source>
        <strain evidence="2">DSM 12597 / MM 739</strain>
    </source>
</reference>
<proteinExistence type="predicted"/>
<dbReference type="InterPro" id="IPR043519">
    <property type="entry name" value="NT_sf"/>
</dbReference>